<comment type="similarity">
    <text evidence="1">Belongs to the peptidase A1 family.</text>
</comment>
<protein>
    <submittedName>
        <fullName evidence="4">(pine wood nematode) hypothetical protein</fullName>
    </submittedName>
</protein>
<dbReference type="SMR" id="A0A7I8X7W4"/>
<dbReference type="OrthoDB" id="771136at2759"/>
<dbReference type="Proteomes" id="UP000582659">
    <property type="component" value="Unassembled WGS sequence"/>
</dbReference>
<dbReference type="InterPro" id="IPR033121">
    <property type="entry name" value="PEPTIDASE_A1"/>
</dbReference>
<accession>A0A7I8X7W4</accession>
<dbReference type="InterPro" id="IPR021109">
    <property type="entry name" value="Peptidase_aspartic_dom_sf"/>
</dbReference>
<dbReference type="Pfam" id="PF00026">
    <property type="entry name" value="Asp"/>
    <property type="match status" value="1"/>
</dbReference>
<dbReference type="Gene3D" id="2.40.70.10">
    <property type="entry name" value="Acid Proteases"/>
    <property type="match status" value="3"/>
</dbReference>
<dbReference type="PANTHER" id="PTHR47966">
    <property type="entry name" value="BETA-SITE APP-CLEAVING ENZYME, ISOFORM A-RELATED"/>
    <property type="match status" value="1"/>
</dbReference>
<gene>
    <name evidence="4" type="ORF">BXYJ_LOCUS12864</name>
</gene>
<evidence type="ECO:0000259" key="3">
    <source>
        <dbReference type="PROSITE" id="PS51767"/>
    </source>
</evidence>
<feature type="domain" description="Peptidase A1" evidence="3">
    <location>
        <begin position="26"/>
        <end position="335"/>
    </location>
</feature>
<proteinExistence type="inferred from homology"/>
<keyword evidence="2" id="KW-1015">Disulfide bond</keyword>
<dbReference type="EMBL" id="CAJFCV020000005">
    <property type="protein sequence ID" value="CAG9125734.1"/>
    <property type="molecule type" value="Genomic_DNA"/>
</dbReference>
<dbReference type="GO" id="GO:0006508">
    <property type="term" value="P:proteolysis"/>
    <property type="evidence" value="ECO:0007669"/>
    <property type="project" value="InterPro"/>
</dbReference>
<evidence type="ECO:0000256" key="2">
    <source>
        <dbReference type="PIRSR" id="PIRSR601461-2"/>
    </source>
</evidence>
<dbReference type="EMBL" id="CAJFDI010000005">
    <property type="protein sequence ID" value="CAD5232773.1"/>
    <property type="molecule type" value="Genomic_DNA"/>
</dbReference>
<feature type="disulfide bond" evidence="2">
    <location>
        <begin position="268"/>
        <end position="298"/>
    </location>
</feature>
<evidence type="ECO:0000313" key="4">
    <source>
        <dbReference type="EMBL" id="CAD5232773.1"/>
    </source>
</evidence>
<dbReference type="Proteomes" id="UP000659654">
    <property type="component" value="Unassembled WGS sequence"/>
</dbReference>
<keyword evidence="5" id="KW-1185">Reference proteome</keyword>
<name>A0A7I8X7W4_BURXY</name>
<evidence type="ECO:0000256" key="1">
    <source>
        <dbReference type="ARBA" id="ARBA00007447"/>
    </source>
</evidence>
<evidence type="ECO:0000313" key="5">
    <source>
        <dbReference type="Proteomes" id="UP000659654"/>
    </source>
</evidence>
<comment type="caution">
    <text evidence="4">The sequence shown here is derived from an EMBL/GenBank/DDBJ whole genome shotgun (WGS) entry which is preliminary data.</text>
</comment>
<organism evidence="4 5">
    <name type="scientific">Bursaphelenchus xylophilus</name>
    <name type="common">Pinewood nematode worm</name>
    <name type="synonym">Aphelenchoides xylophilus</name>
    <dbReference type="NCBI Taxonomy" id="6326"/>
    <lineage>
        <taxon>Eukaryota</taxon>
        <taxon>Metazoa</taxon>
        <taxon>Ecdysozoa</taxon>
        <taxon>Nematoda</taxon>
        <taxon>Chromadorea</taxon>
        <taxon>Rhabditida</taxon>
        <taxon>Tylenchina</taxon>
        <taxon>Tylenchomorpha</taxon>
        <taxon>Aphelenchoidea</taxon>
        <taxon>Aphelenchoididae</taxon>
        <taxon>Bursaphelenchus</taxon>
    </lineage>
</organism>
<dbReference type="GO" id="GO:0004190">
    <property type="term" value="F:aspartic-type endopeptidase activity"/>
    <property type="evidence" value="ECO:0007669"/>
    <property type="project" value="InterPro"/>
</dbReference>
<sequence>MQSLKSSTVPVLSRRQKPLIQVANGFVPDIAIPVVFEDDRKISRDLLIDLTSSSSFVLEKRAFEKSVGRNNTYEPEASKTFKKLSAGNLSYDQPYSNHQAFAHGYWGEDELAISGIQSEGRFLAVNRTVDGQITQRFSGKYAAGVIGFSQKWGVKTLRDGVFRRISKNLCFYTSYNEEAAVTTVSLGAQGKNTKDHIVSAPVQRNMEGLWQVLLTSLKIGNYNLASRNFAILSTLTDKIVVPESVFGSIVRAVKARFDSRLQLYTVDCDLQTQLQIGIQFETITLTTHTFIQSKDGQCILNIRPHKQPTYVLGAAAFVDNGYPTFTYNVKLTGASEKHRFAIDVSTSTSFILERDAFNASAGFENTFEPADSGSFEKGEIFFQQYNLPYNKRYTVLTGYFGEDIMNSTSGVKETFVVINKTNSNEILKTLNGDDWLAGRLGFGLTSPENRTSSLGYSLLTKNEAIMCLLVDKVKRTTTVTFQKPPLGEEIVCDFPEPNNEGLWEINVSAVVFGKFNLPANYTAVLSTTTAQLHLPTKAFNGILKELNATWSDEHQTHVTNVEIHTGPLALKHGDVGALEIIYGSFTRRVCDVRLIDIRAHDKNVIVLGMPFFTCNNVCLDFDKAEVSFSKNY</sequence>
<dbReference type="SUPFAM" id="SSF50630">
    <property type="entry name" value="Acid proteases"/>
    <property type="match status" value="2"/>
</dbReference>
<dbReference type="InterPro" id="IPR001461">
    <property type="entry name" value="Aspartic_peptidase_A1"/>
</dbReference>
<dbReference type="PANTHER" id="PTHR47966:SF51">
    <property type="entry name" value="BETA-SITE APP-CLEAVING ENZYME, ISOFORM A-RELATED"/>
    <property type="match status" value="1"/>
</dbReference>
<dbReference type="AlphaFoldDB" id="A0A7I8X7W4"/>
<dbReference type="PROSITE" id="PS51767">
    <property type="entry name" value="PEPTIDASE_A1"/>
    <property type="match status" value="1"/>
</dbReference>
<reference evidence="4" key="1">
    <citation type="submission" date="2020-09" db="EMBL/GenBank/DDBJ databases">
        <authorList>
            <person name="Kikuchi T."/>
        </authorList>
    </citation>
    <scope>NUCLEOTIDE SEQUENCE</scope>
    <source>
        <strain evidence="4">Ka4C1</strain>
    </source>
</reference>